<sequence length="424" mass="45436">MKNNQGQKLSRSMNLFDIVCLGINGIIGAGIFLLPGKLAAVTGQFSIIIFAICGLLCLAIALCFAEMGGIYNETGGAYIYARNTFGPMIGFMVGWMMWLSSIIGWAAMAKGLLLYVKFFSPSLSEGRIGEFIVISLILAMGVLNLFGVKIGARVINFFTISKLIPIFAFIAFGFFHIDTSHLGQIFSLEINSVGSAIVIGLFAYTGFEYLAVPAGEMKKPGRDIPVAFAIAILVTTLIYILIQTVATGTFPGLAQSEKPLADAAVSFMGSTGGVLIAIGALLAIAGVNSGIALTGPRNLFALSADGFLPEIFTKIHPKYHTPYVAIGVNTVLTLILSLTGTFEYLIFASVLVSILQYIPTCLAVIVLRRKRPDVSKSFRVPGGYIVPSLALLTCFWILLQVKPVIILATLVGVALSLPIYFFRK</sequence>
<name>A0A286U162_9BACT</name>
<evidence type="ECO:0000256" key="3">
    <source>
        <dbReference type="ARBA" id="ARBA00021069"/>
    </source>
</evidence>
<evidence type="ECO:0000256" key="1">
    <source>
        <dbReference type="ARBA" id="ARBA00004651"/>
    </source>
</evidence>
<feature type="transmembrane region" description="Helical" evidence="9">
    <location>
        <begin position="344"/>
        <end position="366"/>
    </location>
</feature>
<dbReference type="PANTHER" id="PTHR42770">
    <property type="entry name" value="AMINO ACID TRANSPORTER-RELATED"/>
    <property type="match status" value="1"/>
</dbReference>
<evidence type="ECO:0000256" key="2">
    <source>
        <dbReference type="ARBA" id="ARBA00008220"/>
    </source>
</evidence>
<evidence type="ECO:0000256" key="7">
    <source>
        <dbReference type="ARBA" id="ARBA00023136"/>
    </source>
</evidence>
<feature type="transmembrane region" description="Helical" evidence="9">
    <location>
        <begin position="154"/>
        <end position="177"/>
    </location>
</feature>
<dbReference type="InterPro" id="IPR050367">
    <property type="entry name" value="APC_superfamily"/>
</dbReference>
<dbReference type="Proteomes" id="UP000218542">
    <property type="component" value="Unassembled WGS sequence"/>
</dbReference>
<dbReference type="GO" id="GO:0005886">
    <property type="term" value="C:plasma membrane"/>
    <property type="evidence" value="ECO:0007669"/>
    <property type="project" value="UniProtKB-SubCell"/>
</dbReference>
<dbReference type="PANTHER" id="PTHR42770:SF18">
    <property type="entry name" value="ARGININE_AGMATINE ANTIPORTER"/>
    <property type="match status" value="1"/>
</dbReference>
<evidence type="ECO:0000313" key="11">
    <source>
        <dbReference type="Proteomes" id="UP000218542"/>
    </source>
</evidence>
<dbReference type="OrthoDB" id="9809628at2"/>
<dbReference type="Pfam" id="PF13520">
    <property type="entry name" value="AA_permease_2"/>
    <property type="match status" value="1"/>
</dbReference>
<feature type="transmembrane region" description="Helical" evidence="9">
    <location>
        <begin position="404"/>
        <end position="422"/>
    </location>
</feature>
<proteinExistence type="inferred from homology"/>
<dbReference type="AlphaFoldDB" id="A0A286U162"/>
<evidence type="ECO:0000256" key="9">
    <source>
        <dbReference type="SAM" id="Phobius"/>
    </source>
</evidence>
<feature type="transmembrane region" description="Helical" evidence="9">
    <location>
        <begin position="12"/>
        <end position="33"/>
    </location>
</feature>
<dbReference type="EMBL" id="BAOS01000028">
    <property type="protein sequence ID" value="GAX61900.1"/>
    <property type="molecule type" value="Genomic_DNA"/>
</dbReference>
<feature type="transmembrane region" description="Helical" evidence="9">
    <location>
        <begin position="224"/>
        <end position="246"/>
    </location>
</feature>
<feature type="transmembrane region" description="Helical" evidence="9">
    <location>
        <begin position="192"/>
        <end position="212"/>
    </location>
</feature>
<dbReference type="GO" id="GO:0022857">
    <property type="term" value="F:transmembrane transporter activity"/>
    <property type="evidence" value="ECO:0007669"/>
    <property type="project" value="InterPro"/>
</dbReference>
<protein>
    <recommendedName>
        <fullName evidence="3">Arginine/agmatine antiporter</fullName>
    </recommendedName>
</protein>
<keyword evidence="4" id="KW-1003">Cell membrane</keyword>
<keyword evidence="11" id="KW-1185">Reference proteome</keyword>
<keyword evidence="7 9" id="KW-0472">Membrane</keyword>
<keyword evidence="5 9" id="KW-0812">Transmembrane</keyword>
<keyword evidence="6 9" id="KW-1133">Transmembrane helix</keyword>
<comment type="similarity">
    <text evidence="2">Belongs to the amino acid-polyamine-organocation (APC) superfamily. Basic amino acid/polyamine antiporter (APA) (TC 2.A.3.2) family.</text>
</comment>
<feature type="transmembrane region" description="Helical" evidence="9">
    <location>
        <begin position="45"/>
        <end position="65"/>
    </location>
</feature>
<reference evidence="11" key="1">
    <citation type="journal article" date="2017" name="Environ. Microbiol. Rep.">
        <title>Genetic Diversity of Marine Anaerobic Ammonium-Oxidizing Bacteria as Revealed by Genomic and Proteomic Analyses of 'Candidatus Scalindua japonica'.</title>
        <authorList>
            <person name="Oshiki M."/>
            <person name="Mizuto K."/>
            <person name="Kimura Z."/>
            <person name="Kindaichi T."/>
            <person name="Satoh H."/>
            <person name="Okabe S."/>
        </authorList>
    </citation>
    <scope>NUCLEOTIDE SEQUENCE [LARGE SCALE GENOMIC DNA]</scope>
    <source>
        <strain evidence="11">husup-a2</strain>
    </source>
</reference>
<feature type="transmembrane region" description="Helical" evidence="9">
    <location>
        <begin position="266"/>
        <end position="287"/>
    </location>
</feature>
<feature type="transmembrane region" description="Helical" evidence="9">
    <location>
        <begin position="128"/>
        <end position="147"/>
    </location>
</feature>
<comment type="caution">
    <text evidence="10">The sequence shown here is derived from an EMBL/GenBank/DDBJ whole genome shotgun (WGS) entry which is preliminary data.</text>
</comment>
<dbReference type="PIRSF" id="PIRSF006060">
    <property type="entry name" value="AA_transporter"/>
    <property type="match status" value="1"/>
</dbReference>
<feature type="transmembrane region" description="Helical" evidence="9">
    <location>
        <begin position="321"/>
        <end position="338"/>
    </location>
</feature>
<dbReference type="InterPro" id="IPR002293">
    <property type="entry name" value="AA/rel_permease1"/>
</dbReference>
<comment type="subcellular location">
    <subcellularLocation>
        <location evidence="1">Cell membrane</location>
        <topology evidence="1">Multi-pass membrane protein</topology>
    </subcellularLocation>
</comment>
<evidence type="ECO:0000313" key="10">
    <source>
        <dbReference type="EMBL" id="GAX61900.1"/>
    </source>
</evidence>
<evidence type="ECO:0000256" key="4">
    <source>
        <dbReference type="ARBA" id="ARBA00022475"/>
    </source>
</evidence>
<accession>A0A286U162</accession>
<evidence type="ECO:0000256" key="6">
    <source>
        <dbReference type="ARBA" id="ARBA00022989"/>
    </source>
</evidence>
<dbReference type="Gene3D" id="1.20.1740.10">
    <property type="entry name" value="Amino acid/polyamine transporter I"/>
    <property type="match status" value="1"/>
</dbReference>
<gene>
    <name evidence="10" type="ORF">SCALIN_C28_0102</name>
</gene>
<comment type="function">
    <text evidence="8">Major component of the acid-resistance (AR) system allowing enteric pathogens to survive the acidic environment in the stomach. Exchanges extracellular arginine for its intracellular decarboxylation product agmatine (Agm) thereby expelling intracellular protons. Probably undergoes several conformational states in order to translocate the substrate across the membrane; keeps the substrate accessible to only 1 side of the membrane at a time by opening and closing 3 membrane-internal gates.</text>
</comment>
<evidence type="ECO:0000256" key="8">
    <source>
        <dbReference type="ARBA" id="ARBA00045636"/>
    </source>
</evidence>
<feature type="transmembrane region" description="Helical" evidence="9">
    <location>
        <begin position="85"/>
        <end position="108"/>
    </location>
</feature>
<feature type="transmembrane region" description="Helical" evidence="9">
    <location>
        <begin position="378"/>
        <end position="398"/>
    </location>
</feature>
<organism evidence="10 11">
    <name type="scientific">Candidatus Scalindua japonica</name>
    <dbReference type="NCBI Taxonomy" id="1284222"/>
    <lineage>
        <taxon>Bacteria</taxon>
        <taxon>Pseudomonadati</taxon>
        <taxon>Planctomycetota</taxon>
        <taxon>Candidatus Brocadiia</taxon>
        <taxon>Candidatus Brocadiales</taxon>
        <taxon>Candidatus Scalinduaceae</taxon>
        <taxon>Candidatus Scalindua</taxon>
    </lineage>
</organism>
<evidence type="ECO:0000256" key="5">
    <source>
        <dbReference type="ARBA" id="ARBA00022692"/>
    </source>
</evidence>